<sequence>MATDDKRPSLRDMDAAEIRNRQRSSENTHADGVDEGPEANATMRRIWSDPGGEAYNLRNAMIGAGGKADDHGELTAAETPETTRHLSDASLSPKEERPHDAPETLGQPDRGSAGQAGRDDAPDKGA</sequence>
<keyword evidence="3" id="KW-1185">Reference proteome</keyword>
<dbReference type="RefSeq" id="WP_149819693.1">
    <property type="nucleotide sequence ID" value="NZ_VUOA01000030.1"/>
</dbReference>
<organism evidence="2 3">
    <name type="scientific">Salinarimonas soli</name>
    <dbReference type="NCBI Taxonomy" id="1638099"/>
    <lineage>
        <taxon>Bacteria</taxon>
        <taxon>Pseudomonadati</taxon>
        <taxon>Pseudomonadota</taxon>
        <taxon>Alphaproteobacteria</taxon>
        <taxon>Hyphomicrobiales</taxon>
        <taxon>Salinarimonadaceae</taxon>
        <taxon>Salinarimonas</taxon>
    </lineage>
</organism>
<accession>A0A5B2VC07</accession>
<gene>
    <name evidence="2" type="ORF">F0L46_16945</name>
</gene>
<feature type="region of interest" description="Disordered" evidence="1">
    <location>
        <begin position="1"/>
        <end position="126"/>
    </location>
</feature>
<feature type="compositionally biased region" description="Basic and acidic residues" evidence="1">
    <location>
        <begin position="1"/>
        <end position="32"/>
    </location>
</feature>
<dbReference type="EMBL" id="VUOA01000030">
    <property type="protein sequence ID" value="KAA2235952.1"/>
    <property type="molecule type" value="Genomic_DNA"/>
</dbReference>
<feature type="compositionally biased region" description="Basic and acidic residues" evidence="1">
    <location>
        <begin position="81"/>
        <end position="102"/>
    </location>
</feature>
<dbReference type="AlphaFoldDB" id="A0A5B2VC07"/>
<proteinExistence type="predicted"/>
<protein>
    <submittedName>
        <fullName evidence="2">Uncharacterized protein</fullName>
    </submittedName>
</protein>
<dbReference type="OrthoDB" id="8018660at2"/>
<reference evidence="2 3" key="1">
    <citation type="submission" date="2019-09" db="EMBL/GenBank/DDBJ databases">
        <title>Salinarimonas rosea gen. nov., sp. nov., a new member of the a-2 subgroup of the Proteobacteria.</title>
        <authorList>
            <person name="Liu J."/>
        </authorList>
    </citation>
    <scope>NUCLEOTIDE SEQUENCE [LARGE SCALE GENOMIC DNA]</scope>
    <source>
        <strain evidence="2 3">BN140002</strain>
    </source>
</reference>
<dbReference type="Proteomes" id="UP000323142">
    <property type="component" value="Unassembled WGS sequence"/>
</dbReference>
<feature type="compositionally biased region" description="Basic and acidic residues" evidence="1">
    <location>
        <begin position="117"/>
        <end position="126"/>
    </location>
</feature>
<evidence type="ECO:0000313" key="2">
    <source>
        <dbReference type="EMBL" id="KAA2235952.1"/>
    </source>
</evidence>
<name>A0A5B2VC07_9HYPH</name>
<reference evidence="2 3" key="2">
    <citation type="submission" date="2019-09" db="EMBL/GenBank/DDBJ databases">
        <authorList>
            <person name="Jin C."/>
        </authorList>
    </citation>
    <scope>NUCLEOTIDE SEQUENCE [LARGE SCALE GENOMIC DNA]</scope>
    <source>
        <strain evidence="2 3">BN140002</strain>
    </source>
</reference>
<comment type="caution">
    <text evidence="2">The sequence shown here is derived from an EMBL/GenBank/DDBJ whole genome shotgun (WGS) entry which is preliminary data.</text>
</comment>
<evidence type="ECO:0000256" key="1">
    <source>
        <dbReference type="SAM" id="MobiDB-lite"/>
    </source>
</evidence>
<evidence type="ECO:0000313" key="3">
    <source>
        <dbReference type="Proteomes" id="UP000323142"/>
    </source>
</evidence>